<proteinExistence type="predicted"/>
<gene>
    <name evidence="1" type="ORF">EJB05_40558</name>
</gene>
<comment type="caution">
    <text evidence="1">The sequence shown here is derived from an EMBL/GenBank/DDBJ whole genome shotgun (WGS) entry which is preliminary data.</text>
</comment>
<dbReference type="EMBL" id="RWGY01000034">
    <property type="protein sequence ID" value="TVU13499.1"/>
    <property type="molecule type" value="Genomic_DNA"/>
</dbReference>
<organism evidence="1 2">
    <name type="scientific">Eragrostis curvula</name>
    <name type="common">weeping love grass</name>
    <dbReference type="NCBI Taxonomy" id="38414"/>
    <lineage>
        <taxon>Eukaryota</taxon>
        <taxon>Viridiplantae</taxon>
        <taxon>Streptophyta</taxon>
        <taxon>Embryophyta</taxon>
        <taxon>Tracheophyta</taxon>
        <taxon>Spermatophyta</taxon>
        <taxon>Magnoliopsida</taxon>
        <taxon>Liliopsida</taxon>
        <taxon>Poales</taxon>
        <taxon>Poaceae</taxon>
        <taxon>PACMAD clade</taxon>
        <taxon>Chloridoideae</taxon>
        <taxon>Eragrostideae</taxon>
        <taxon>Eragrostidinae</taxon>
        <taxon>Eragrostis</taxon>
    </lineage>
</organism>
<keyword evidence="2" id="KW-1185">Reference proteome</keyword>
<sequence>MAGLEEDDDPEAAATAFRELARLRHPTFFRSSSTCISGSLHHTHAAHAQEELHLAHPQPLHSDLWPEAYAYVGYLGLPPMVAHSNLWPCVGCMCFYGCLGV</sequence>
<dbReference type="Proteomes" id="UP000324897">
    <property type="component" value="Unassembled WGS sequence"/>
</dbReference>
<evidence type="ECO:0000313" key="1">
    <source>
        <dbReference type="EMBL" id="TVU13499.1"/>
    </source>
</evidence>
<name>A0A5J9TQ37_9POAL</name>
<reference evidence="1 2" key="1">
    <citation type="journal article" date="2019" name="Sci. Rep.">
        <title>A high-quality genome of Eragrostis curvula grass provides insights into Poaceae evolution and supports new strategies to enhance forage quality.</title>
        <authorList>
            <person name="Carballo J."/>
            <person name="Santos B.A.C.M."/>
            <person name="Zappacosta D."/>
            <person name="Garbus I."/>
            <person name="Selva J.P."/>
            <person name="Gallo C.A."/>
            <person name="Diaz A."/>
            <person name="Albertini E."/>
            <person name="Caccamo M."/>
            <person name="Echenique V."/>
        </authorList>
    </citation>
    <scope>NUCLEOTIDE SEQUENCE [LARGE SCALE GENOMIC DNA]</scope>
    <source>
        <strain evidence="2">cv. Victoria</strain>
        <tissue evidence="1">Leaf</tissue>
    </source>
</reference>
<feature type="non-terminal residue" evidence="1">
    <location>
        <position position="101"/>
    </location>
</feature>
<accession>A0A5J9TQ37</accession>
<dbReference type="AlphaFoldDB" id="A0A5J9TQ37"/>
<protein>
    <submittedName>
        <fullName evidence="1">Uncharacterized protein</fullName>
    </submittedName>
</protein>
<evidence type="ECO:0000313" key="2">
    <source>
        <dbReference type="Proteomes" id="UP000324897"/>
    </source>
</evidence>
<dbReference type="Gramene" id="TVU13499">
    <property type="protein sequence ID" value="TVU13499"/>
    <property type="gene ID" value="EJB05_40558"/>
</dbReference>